<protein>
    <submittedName>
        <fullName evidence="1">Uncharacterized protein</fullName>
    </submittedName>
</protein>
<reference evidence="1 2" key="1">
    <citation type="journal article" date="2019" name="Appl. Microbiol. Biotechnol.">
        <title>Differential efficiency of wild type rhizogenic strains for rol gene transformation of plants.</title>
        <authorList>
            <person name="Desmet S."/>
            <person name="De Keyser E."/>
            <person name="Van Vaerenbergh J."/>
            <person name="Baeyen S."/>
            <person name="Van Huylenbroeck J."/>
            <person name="Geelen D."/>
            <person name="Dhooghe E."/>
        </authorList>
    </citation>
    <scope>NUCLEOTIDE SEQUENCE [LARGE SCALE GENOMIC DNA]</scope>
    <source>
        <strain evidence="1 2">GBBC3284</strain>
    </source>
</reference>
<accession>A0A546WYV9</accession>
<sequence length="87" mass="9740">MSGSDFEQFVKETLGYLPEETRVMIRIAENIHSDLRNVIRQTPIADDTDGLLVLSRLSPEKQKELAARIKGGFDPQQAVELASRGEL</sequence>
<evidence type="ECO:0000313" key="1">
    <source>
        <dbReference type="EMBL" id="TRA93672.1"/>
    </source>
</evidence>
<dbReference type="EMBL" id="SGNY01000018">
    <property type="protein sequence ID" value="TRA93672.1"/>
    <property type="molecule type" value="Genomic_DNA"/>
</dbReference>
<proteinExistence type="predicted"/>
<dbReference type="AlphaFoldDB" id="A0A546WYV9"/>
<dbReference type="OrthoDB" id="2053844at2"/>
<name>A0A546WYV9_RHIRH</name>
<organism evidence="1 2">
    <name type="scientific">Rhizobium rhizogenes</name>
    <name type="common">Agrobacterium rhizogenes</name>
    <dbReference type="NCBI Taxonomy" id="359"/>
    <lineage>
        <taxon>Bacteria</taxon>
        <taxon>Pseudomonadati</taxon>
        <taxon>Pseudomonadota</taxon>
        <taxon>Alphaproteobacteria</taxon>
        <taxon>Hyphomicrobiales</taxon>
        <taxon>Rhizobiaceae</taxon>
        <taxon>Rhizobium/Agrobacterium group</taxon>
        <taxon>Rhizobium</taxon>
    </lineage>
</organism>
<dbReference type="Proteomes" id="UP000315434">
    <property type="component" value="Unassembled WGS sequence"/>
</dbReference>
<comment type="caution">
    <text evidence="1">The sequence shown here is derived from an EMBL/GenBank/DDBJ whole genome shotgun (WGS) entry which is preliminary data.</text>
</comment>
<dbReference type="RefSeq" id="WP_142843686.1">
    <property type="nucleotide sequence ID" value="NZ_SGNY01000018.1"/>
</dbReference>
<evidence type="ECO:0000313" key="2">
    <source>
        <dbReference type="Proteomes" id="UP000315434"/>
    </source>
</evidence>
<gene>
    <name evidence="1" type="ORF">EXN68_27190</name>
</gene>